<reference evidence="7 8" key="1">
    <citation type="submission" date="2017-11" db="EMBL/GenBank/DDBJ databases">
        <title>The genome sequence of Pantoea rodasii DSM 26611.</title>
        <authorList>
            <person name="Gao J."/>
            <person name="Mao X."/>
            <person name="Sun J."/>
        </authorList>
    </citation>
    <scope>NUCLEOTIDE SEQUENCE [LARGE SCALE GENOMIC DNA]</scope>
    <source>
        <strain evidence="7 8">DSM 26611</strain>
    </source>
</reference>
<dbReference type="AlphaFoldDB" id="A0A2M9W761"/>
<dbReference type="InterPro" id="IPR009057">
    <property type="entry name" value="Homeodomain-like_sf"/>
</dbReference>
<dbReference type="PRINTS" id="PR00455">
    <property type="entry name" value="HTHTETR"/>
</dbReference>
<keyword evidence="8" id="KW-1185">Reference proteome</keyword>
<sequence length="190" mass="21459">MKETAAELRDKILDTAVALFIERGLENVKTRELTTQLGLSRSHIYHYFSDWASLSLEACARFAQKDLQEFTQQIGQLLFAERLEAFITNYLPLEPDAVWQLYSSLWRKATTEAAYAELATQVTQQWQSLMTGIIREGISAGVFRATDAEQVARQLSAMLNGYADLLIVVQEAEAREQAISDLHAFIKLAL</sequence>
<dbReference type="EMBL" id="PIQI01000028">
    <property type="protein sequence ID" value="PJZ03376.1"/>
    <property type="molecule type" value="Genomic_DNA"/>
</dbReference>
<dbReference type="RefSeq" id="WP_100703829.1">
    <property type="nucleotide sequence ID" value="NZ_MLFP01000003.1"/>
</dbReference>
<feature type="domain" description="HTH tetR-type" evidence="6">
    <location>
        <begin position="6"/>
        <end position="66"/>
    </location>
</feature>
<keyword evidence="3 5" id="KW-0238">DNA-binding</keyword>
<dbReference type="PROSITE" id="PS50977">
    <property type="entry name" value="HTH_TETR_2"/>
    <property type="match status" value="1"/>
</dbReference>
<keyword evidence="4" id="KW-0804">Transcription</keyword>
<keyword evidence="1" id="KW-0678">Repressor</keyword>
<dbReference type="PANTHER" id="PTHR30055">
    <property type="entry name" value="HTH-TYPE TRANSCRIPTIONAL REGULATOR RUTR"/>
    <property type="match status" value="1"/>
</dbReference>
<evidence type="ECO:0000313" key="7">
    <source>
        <dbReference type="EMBL" id="PJZ03376.1"/>
    </source>
</evidence>
<dbReference type="STRING" id="1076549.HA45_05650"/>
<dbReference type="InterPro" id="IPR050109">
    <property type="entry name" value="HTH-type_TetR-like_transc_reg"/>
</dbReference>
<dbReference type="InterPro" id="IPR036271">
    <property type="entry name" value="Tet_transcr_reg_TetR-rel_C_sf"/>
</dbReference>
<dbReference type="SUPFAM" id="SSF46689">
    <property type="entry name" value="Homeodomain-like"/>
    <property type="match status" value="1"/>
</dbReference>
<dbReference type="InterPro" id="IPR001647">
    <property type="entry name" value="HTH_TetR"/>
</dbReference>
<dbReference type="Pfam" id="PF13977">
    <property type="entry name" value="TetR_C_6"/>
    <property type="match status" value="1"/>
</dbReference>
<feature type="DNA-binding region" description="H-T-H motif" evidence="5">
    <location>
        <begin position="29"/>
        <end position="48"/>
    </location>
</feature>
<evidence type="ECO:0000256" key="5">
    <source>
        <dbReference type="PROSITE-ProRule" id="PRU00335"/>
    </source>
</evidence>
<evidence type="ECO:0000256" key="2">
    <source>
        <dbReference type="ARBA" id="ARBA00023015"/>
    </source>
</evidence>
<accession>A0A2M9W761</accession>
<comment type="caution">
    <text evidence="7">The sequence shown here is derived from an EMBL/GenBank/DDBJ whole genome shotgun (WGS) entry which is preliminary data.</text>
</comment>
<organism evidence="7 8">
    <name type="scientific">Pantoea rodasii</name>
    <dbReference type="NCBI Taxonomy" id="1076549"/>
    <lineage>
        <taxon>Bacteria</taxon>
        <taxon>Pseudomonadati</taxon>
        <taxon>Pseudomonadota</taxon>
        <taxon>Gammaproteobacteria</taxon>
        <taxon>Enterobacterales</taxon>
        <taxon>Erwiniaceae</taxon>
        <taxon>Pantoea</taxon>
    </lineage>
</organism>
<evidence type="ECO:0000256" key="4">
    <source>
        <dbReference type="ARBA" id="ARBA00023163"/>
    </source>
</evidence>
<proteinExistence type="predicted"/>
<evidence type="ECO:0000256" key="1">
    <source>
        <dbReference type="ARBA" id="ARBA00022491"/>
    </source>
</evidence>
<dbReference type="Pfam" id="PF00440">
    <property type="entry name" value="TetR_N"/>
    <property type="match status" value="1"/>
</dbReference>
<dbReference type="OrthoDB" id="6992431at2"/>
<evidence type="ECO:0000313" key="8">
    <source>
        <dbReference type="Proteomes" id="UP000232062"/>
    </source>
</evidence>
<name>A0A2M9W761_9GAMM</name>
<evidence type="ECO:0000259" key="6">
    <source>
        <dbReference type="PROSITE" id="PS50977"/>
    </source>
</evidence>
<dbReference type="InterPro" id="IPR039538">
    <property type="entry name" value="BetI_C"/>
</dbReference>
<evidence type="ECO:0000256" key="3">
    <source>
        <dbReference type="ARBA" id="ARBA00023125"/>
    </source>
</evidence>
<dbReference type="PANTHER" id="PTHR30055:SF234">
    <property type="entry name" value="HTH-TYPE TRANSCRIPTIONAL REGULATOR BETI"/>
    <property type="match status" value="1"/>
</dbReference>
<dbReference type="Proteomes" id="UP000232062">
    <property type="component" value="Unassembled WGS sequence"/>
</dbReference>
<dbReference type="GO" id="GO:0000976">
    <property type="term" value="F:transcription cis-regulatory region binding"/>
    <property type="evidence" value="ECO:0007669"/>
    <property type="project" value="TreeGrafter"/>
</dbReference>
<gene>
    <name evidence="7" type="ORF">PRCB_22615</name>
</gene>
<dbReference type="Gene3D" id="1.10.357.10">
    <property type="entry name" value="Tetracycline Repressor, domain 2"/>
    <property type="match status" value="1"/>
</dbReference>
<dbReference type="GO" id="GO:0003700">
    <property type="term" value="F:DNA-binding transcription factor activity"/>
    <property type="evidence" value="ECO:0007669"/>
    <property type="project" value="TreeGrafter"/>
</dbReference>
<dbReference type="SUPFAM" id="SSF48498">
    <property type="entry name" value="Tetracyclin repressor-like, C-terminal domain"/>
    <property type="match status" value="1"/>
</dbReference>
<protein>
    <submittedName>
        <fullName evidence="7">TetR family transcriptional regulator</fullName>
    </submittedName>
</protein>
<keyword evidence="2" id="KW-0805">Transcription regulation</keyword>